<protein>
    <recommendedName>
        <fullName evidence="3">DUF4842 domain-containing protein</fullName>
    </recommendedName>
</protein>
<dbReference type="RefSeq" id="WP_074762011.1">
    <property type="nucleotide sequence ID" value="NZ_FNRF01000005.1"/>
</dbReference>
<dbReference type="PROSITE" id="PS51257">
    <property type="entry name" value="PROKAR_LIPOPROTEIN"/>
    <property type="match status" value="1"/>
</dbReference>
<evidence type="ECO:0008006" key="3">
    <source>
        <dbReference type="Google" id="ProtNLM"/>
    </source>
</evidence>
<dbReference type="EMBL" id="FNRF01000005">
    <property type="protein sequence ID" value="SEA83726.1"/>
    <property type="molecule type" value="Genomic_DNA"/>
</dbReference>
<accession>A0A1H4EFJ4</accession>
<sequence length="461" mass="52614">MKKSIKILIGIMTFMTMMGSCKKDLYDPSTSDPVEIYKQKFKQYVGGEISSKQRWGFERNPVVAKTRAAEKATVVYNETYTNEFYDSYFQTVMAYFPEGQALNQPDYSSYEFHERATWSNVQLIYTNTSADDEIGLYYYDPTTETFNDTTRIVMIDGIQNKVSTYYEYTFWEDGSRWVKNDTAYLGYDYWTHRGAKRMKAHTFTITMNPNYYFGFYVKNRTTGKTYHTNKFLNENEAEAGGLVDEKGNITNGYVFGLSDDDQPGCEILLSMMKVGEGGMYPVPIGPEKPTLPYQRIICEDLNVTVGNANSDTDFDFNDIVIDIALTDEGVSCILQAAGATLPIRINGDNELEVHKLFGVSNNIMVNTDAEKHGQSGATKDPVAFDIKGNFSSIDKVKIEVFKNNMWIELTAPPGDAASKIAVGTDFEWPYERQSLKEKYPDFPKYATDYENVDDWWKHHTN</sequence>
<reference evidence="1 2" key="1">
    <citation type="submission" date="2016-10" db="EMBL/GenBank/DDBJ databases">
        <authorList>
            <person name="de Groot N.N."/>
        </authorList>
    </citation>
    <scope>NUCLEOTIDE SEQUENCE [LARGE SCALE GENOMIC DNA]</scope>
    <source>
        <strain evidence="1 2">D31d</strain>
    </source>
</reference>
<organism evidence="1 2">
    <name type="scientific">Xylanibacter ruminicola</name>
    <name type="common">Prevotella ruminicola</name>
    <dbReference type="NCBI Taxonomy" id="839"/>
    <lineage>
        <taxon>Bacteria</taxon>
        <taxon>Pseudomonadati</taxon>
        <taxon>Bacteroidota</taxon>
        <taxon>Bacteroidia</taxon>
        <taxon>Bacteroidales</taxon>
        <taxon>Prevotellaceae</taxon>
        <taxon>Xylanibacter</taxon>
    </lineage>
</organism>
<dbReference type="OrthoDB" id="1057499at2"/>
<gene>
    <name evidence="1" type="ORF">SAMN05216462_2785</name>
</gene>
<name>A0A1H4EFJ4_XYLRU</name>
<proteinExistence type="predicted"/>
<dbReference type="AlphaFoldDB" id="A0A1H4EFJ4"/>
<dbReference type="Proteomes" id="UP000182257">
    <property type="component" value="Unassembled WGS sequence"/>
</dbReference>
<evidence type="ECO:0000313" key="1">
    <source>
        <dbReference type="EMBL" id="SEA83726.1"/>
    </source>
</evidence>
<evidence type="ECO:0000313" key="2">
    <source>
        <dbReference type="Proteomes" id="UP000182257"/>
    </source>
</evidence>